<dbReference type="AlphaFoldDB" id="A0A919KZ96"/>
<accession>A0A919KZ96</accession>
<dbReference type="RefSeq" id="WP_190213440.1">
    <property type="nucleotide sequence ID" value="NZ_BNBO01000036.1"/>
</dbReference>
<comment type="subunit">
    <text evidence="2">Interacts transiently with the RNA polymerase catalytic core formed by RpoA, RpoB, RpoC and RpoZ (2 alpha, 1 beta, 1 beta' and 1 omega subunit) to form the RNA polymerase holoenzyme that can initiate transcription.</text>
</comment>
<keyword evidence="5" id="KW-0804">Transcription</keyword>
<dbReference type="PANTHER" id="PTHR30173">
    <property type="entry name" value="SIGMA 19 FACTOR"/>
    <property type="match status" value="1"/>
</dbReference>
<dbReference type="Proteomes" id="UP000617734">
    <property type="component" value="Unassembled WGS sequence"/>
</dbReference>
<sequence>MTTPSEQVARQADEQRDQSLSAVTGERRQLLNLAYRLLGSLADAEDVVQETYARWYVMSPAEQAAIVSPGAWLTKVAGRICLNLLGSARARREAYVGAWIPEPLPAPAGWTAGAGGGAGVDPADRITLDESVTMAFLVVFEAMTPAERVAFVLHDVFRYPFAEVAEIVGRSPAACRQLASSARRRAAAARAGASPDAARRASVVRRFRTAWEAQDIEALVALLDPGATALADGGGRAVAHLLPIEGAERIARLYLTIARFSPPRTISERTVNGQPGLVAESEGRVETVFAFEVADDDRITHIWAVRNPEKLRPWRPA</sequence>
<evidence type="ECO:0000256" key="6">
    <source>
        <dbReference type="SAM" id="MobiDB-lite"/>
    </source>
</evidence>
<dbReference type="GO" id="GO:0016987">
    <property type="term" value="F:sigma factor activity"/>
    <property type="evidence" value="ECO:0007669"/>
    <property type="project" value="UniProtKB-KW"/>
</dbReference>
<dbReference type="GeneID" id="95355680"/>
<dbReference type="SUPFAM" id="SSF88946">
    <property type="entry name" value="Sigma2 domain of RNA polymerase sigma factors"/>
    <property type="match status" value="1"/>
</dbReference>
<evidence type="ECO:0000256" key="1">
    <source>
        <dbReference type="ARBA" id="ARBA00010641"/>
    </source>
</evidence>
<dbReference type="Gene3D" id="1.10.10.10">
    <property type="entry name" value="Winged helix-like DNA-binding domain superfamily/Winged helix DNA-binding domain"/>
    <property type="match status" value="1"/>
</dbReference>
<dbReference type="NCBIfam" id="NF007214">
    <property type="entry name" value="PRK09636.1"/>
    <property type="match status" value="1"/>
</dbReference>
<dbReference type="InterPro" id="IPR007627">
    <property type="entry name" value="RNA_pol_sigma70_r2"/>
</dbReference>
<dbReference type="InterPro" id="IPR013325">
    <property type="entry name" value="RNA_pol_sigma_r2"/>
</dbReference>
<evidence type="ECO:0000256" key="4">
    <source>
        <dbReference type="ARBA" id="ARBA00023082"/>
    </source>
</evidence>
<evidence type="ECO:0000256" key="2">
    <source>
        <dbReference type="ARBA" id="ARBA00011344"/>
    </source>
</evidence>
<dbReference type="InterPro" id="IPR013324">
    <property type="entry name" value="RNA_pol_sigma_r3/r4-like"/>
</dbReference>
<reference evidence="9" key="2">
    <citation type="submission" date="2020-09" db="EMBL/GenBank/DDBJ databases">
        <authorList>
            <person name="Sun Q."/>
            <person name="Ohkuma M."/>
        </authorList>
    </citation>
    <scope>NUCLEOTIDE SEQUENCE</scope>
    <source>
        <strain evidence="9">JCM 4646</strain>
    </source>
</reference>
<dbReference type="InterPro" id="IPR036388">
    <property type="entry name" value="WH-like_DNA-bd_sf"/>
</dbReference>
<dbReference type="Pfam" id="PF04542">
    <property type="entry name" value="Sigma70_r2"/>
    <property type="match status" value="1"/>
</dbReference>
<reference evidence="9" key="1">
    <citation type="journal article" date="2014" name="Int. J. Syst. Evol. Microbiol.">
        <title>Complete genome sequence of Corynebacterium casei LMG S-19264T (=DSM 44701T), isolated from a smear-ripened cheese.</title>
        <authorList>
            <consortium name="US DOE Joint Genome Institute (JGI-PGF)"/>
            <person name="Walter F."/>
            <person name="Albersmeier A."/>
            <person name="Kalinowski J."/>
            <person name="Ruckert C."/>
        </authorList>
    </citation>
    <scope>NUCLEOTIDE SEQUENCE</scope>
    <source>
        <strain evidence="9">JCM 4646</strain>
    </source>
</reference>
<dbReference type="Pfam" id="PF08281">
    <property type="entry name" value="Sigma70_r4_2"/>
    <property type="match status" value="1"/>
</dbReference>
<dbReference type="Gene3D" id="3.10.450.50">
    <property type="match status" value="1"/>
</dbReference>
<keyword evidence="10" id="KW-1185">Reference proteome</keyword>
<dbReference type="SUPFAM" id="SSF88659">
    <property type="entry name" value="Sigma3 and sigma4 domains of RNA polymerase sigma factors"/>
    <property type="match status" value="1"/>
</dbReference>
<protein>
    <submittedName>
        <fullName evidence="9">RNA polymerase sigma factor</fullName>
    </submittedName>
</protein>
<comment type="similarity">
    <text evidence="1">Belongs to the sigma-70 factor family. ECF subfamily.</text>
</comment>
<name>A0A919KZ96_9ACTN</name>
<dbReference type="Gene3D" id="1.10.1740.10">
    <property type="match status" value="1"/>
</dbReference>
<proteinExistence type="inferred from homology"/>
<evidence type="ECO:0000259" key="8">
    <source>
        <dbReference type="Pfam" id="PF08281"/>
    </source>
</evidence>
<dbReference type="InterPro" id="IPR052704">
    <property type="entry name" value="ECF_Sigma-70_Domain"/>
</dbReference>
<feature type="domain" description="RNA polymerase sigma-70 region 2" evidence="7">
    <location>
        <begin position="26"/>
        <end position="89"/>
    </location>
</feature>
<keyword evidence="3" id="KW-0805">Transcription regulation</keyword>
<dbReference type="InterPro" id="IPR032710">
    <property type="entry name" value="NTF2-like_dom_sf"/>
</dbReference>
<comment type="caution">
    <text evidence="9">The sequence shown here is derived from an EMBL/GenBank/DDBJ whole genome shotgun (WGS) entry which is preliminary data.</text>
</comment>
<gene>
    <name evidence="9" type="ORF">GCM10018781_53150</name>
</gene>
<evidence type="ECO:0000313" key="9">
    <source>
        <dbReference type="EMBL" id="GHH78117.1"/>
    </source>
</evidence>
<feature type="region of interest" description="Disordered" evidence="6">
    <location>
        <begin position="1"/>
        <end position="21"/>
    </location>
</feature>
<dbReference type="GO" id="GO:0006352">
    <property type="term" value="P:DNA-templated transcription initiation"/>
    <property type="evidence" value="ECO:0007669"/>
    <property type="project" value="InterPro"/>
</dbReference>
<dbReference type="GO" id="GO:0003677">
    <property type="term" value="F:DNA binding"/>
    <property type="evidence" value="ECO:0007669"/>
    <property type="project" value="InterPro"/>
</dbReference>
<dbReference type="SUPFAM" id="SSF54427">
    <property type="entry name" value="NTF2-like"/>
    <property type="match status" value="1"/>
</dbReference>
<evidence type="ECO:0000259" key="7">
    <source>
        <dbReference type="Pfam" id="PF04542"/>
    </source>
</evidence>
<evidence type="ECO:0000256" key="3">
    <source>
        <dbReference type="ARBA" id="ARBA00023015"/>
    </source>
</evidence>
<dbReference type="InterPro" id="IPR013249">
    <property type="entry name" value="RNA_pol_sigma70_r4_t2"/>
</dbReference>
<organism evidence="9 10">
    <name type="scientific">Kitasatospora indigofera</name>
    <dbReference type="NCBI Taxonomy" id="67307"/>
    <lineage>
        <taxon>Bacteria</taxon>
        <taxon>Bacillati</taxon>
        <taxon>Actinomycetota</taxon>
        <taxon>Actinomycetes</taxon>
        <taxon>Kitasatosporales</taxon>
        <taxon>Streptomycetaceae</taxon>
        <taxon>Kitasatospora</taxon>
    </lineage>
</organism>
<evidence type="ECO:0000256" key="5">
    <source>
        <dbReference type="ARBA" id="ARBA00023163"/>
    </source>
</evidence>
<dbReference type="PANTHER" id="PTHR30173:SF43">
    <property type="entry name" value="ECF RNA POLYMERASE SIGMA FACTOR SIGI-RELATED"/>
    <property type="match status" value="1"/>
</dbReference>
<feature type="domain" description="RNA polymerase sigma factor 70 region 4 type 2" evidence="8">
    <location>
        <begin position="136"/>
        <end position="185"/>
    </location>
</feature>
<dbReference type="EMBL" id="BNBO01000036">
    <property type="protein sequence ID" value="GHH78117.1"/>
    <property type="molecule type" value="Genomic_DNA"/>
</dbReference>
<keyword evidence="4" id="KW-0731">Sigma factor</keyword>
<evidence type="ECO:0000313" key="10">
    <source>
        <dbReference type="Proteomes" id="UP000617734"/>
    </source>
</evidence>